<proteinExistence type="predicted"/>
<gene>
    <name evidence="1" type="ORF">AK812_SmicGene46535</name>
</gene>
<dbReference type="Proteomes" id="UP000186817">
    <property type="component" value="Unassembled WGS sequence"/>
</dbReference>
<reference evidence="1 2" key="1">
    <citation type="submission" date="2016-02" db="EMBL/GenBank/DDBJ databases">
        <title>Genome analysis of coral dinoflagellate symbionts highlights evolutionary adaptations to a symbiotic lifestyle.</title>
        <authorList>
            <person name="Aranda M."/>
            <person name="Li Y."/>
            <person name="Liew Y.J."/>
            <person name="Baumgarten S."/>
            <person name="Simakov O."/>
            <person name="Wilson M."/>
            <person name="Piel J."/>
            <person name="Ashoor H."/>
            <person name="Bougouffa S."/>
            <person name="Bajic V.B."/>
            <person name="Ryu T."/>
            <person name="Ravasi T."/>
            <person name="Bayer T."/>
            <person name="Micklem G."/>
            <person name="Kim H."/>
            <person name="Bhak J."/>
            <person name="Lajeunesse T.C."/>
            <person name="Voolstra C.R."/>
        </authorList>
    </citation>
    <scope>NUCLEOTIDE SEQUENCE [LARGE SCALE GENOMIC DNA]</scope>
    <source>
        <strain evidence="1 2">CCMP2467</strain>
    </source>
</reference>
<evidence type="ECO:0000313" key="1">
    <source>
        <dbReference type="EMBL" id="OLP74042.1"/>
    </source>
</evidence>
<organism evidence="1 2">
    <name type="scientific">Symbiodinium microadriaticum</name>
    <name type="common">Dinoflagellate</name>
    <name type="synonym">Zooxanthella microadriatica</name>
    <dbReference type="NCBI Taxonomy" id="2951"/>
    <lineage>
        <taxon>Eukaryota</taxon>
        <taxon>Sar</taxon>
        <taxon>Alveolata</taxon>
        <taxon>Dinophyceae</taxon>
        <taxon>Suessiales</taxon>
        <taxon>Symbiodiniaceae</taxon>
        <taxon>Symbiodinium</taxon>
    </lineage>
</organism>
<comment type="caution">
    <text evidence="1">The sequence shown here is derived from an EMBL/GenBank/DDBJ whole genome shotgun (WGS) entry which is preliminary data.</text>
</comment>
<protein>
    <submittedName>
        <fullName evidence="1">Uncharacterized protein</fullName>
    </submittedName>
</protein>
<accession>A0A1Q9BTQ8</accession>
<feature type="non-terminal residue" evidence="1">
    <location>
        <position position="86"/>
    </location>
</feature>
<name>A0A1Q9BTQ8_SYMMI</name>
<keyword evidence="2" id="KW-1185">Reference proteome</keyword>
<dbReference type="AlphaFoldDB" id="A0A1Q9BTQ8"/>
<dbReference type="EMBL" id="LSRX01004343">
    <property type="protein sequence ID" value="OLP74042.1"/>
    <property type="molecule type" value="Genomic_DNA"/>
</dbReference>
<evidence type="ECO:0000313" key="2">
    <source>
        <dbReference type="Proteomes" id="UP000186817"/>
    </source>
</evidence>
<sequence length="86" mass="9718">MLISNDGYWLFCGIRGLRHQWALLAGVAFPEGAMASNRDLSLKNDKANLDGYDFSGRFARAKCRVFLLRTEKKTDIIIIIIIIIMA</sequence>